<evidence type="ECO:0000313" key="1">
    <source>
        <dbReference type="EMBL" id="CAD7429953.1"/>
    </source>
</evidence>
<reference evidence="1" key="1">
    <citation type="submission" date="2020-11" db="EMBL/GenBank/DDBJ databases">
        <authorList>
            <person name="Tran Van P."/>
        </authorList>
    </citation>
    <scope>NUCLEOTIDE SEQUENCE</scope>
</reference>
<sequence>MIVLGKTTLVEDDAQRNHPYTLFPVLYMYVGSVKVNILNQSITYPNNNSVLVSRVARSWERWTAYNEKPPPVHPTEIRASISSSSAVELNTTSVLANYATEAGPCVDIDMEFTQRQNDRQAISTVVSGTSSEDVVKLKTSAWSKNIIKSRVCTPLIGPRWVLLTCTGSPVAPEQRCARCAVCRPSRESLSHSNCWLEDVQVPPALLWSPLWTIITLKVNTGAGVYQEDLANASSFPYNLPHSSCVSCASLRCETQTRAGPLTNSPVMKLYLPKRQIVEFVLERELHFINECFYVPSTLLCNNKLHLYLYLSLKQRINQSQRVCTCQTSRSLTYNLFPFRVLNCGLGPGCCIDPEPPISSVRALEIKAAYLPSCNIAPGDAGVPTAHKETSSASVYSSSPPDGSPALVLSCVGSAGATHINTKECSLTGSRIGQHVTHVITTFT</sequence>
<name>A0A7R9EA41_9NEOP</name>
<gene>
    <name evidence="1" type="ORF">TMSB3V08_LOCUS6725</name>
</gene>
<dbReference type="EMBL" id="OB794276">
    <property type="protein sequence ID" value="CAD7429953.1"/>
    <property type="molecule type" value="Genomic_DNA"/>
</dbReference>
<dbReference type="AlphaFoldDB" id="A0A7R9EA41"/>
<organism evidence="1">
    <name type="scientific">Timema monikensis</name>
    <dbReference type="NCBI Taxonomy" id="170555"/>
    <lineage>
        <taxon>Eukaryota</taxon>
        <taxon>Metazoa</taxon>
        <taxon>Ecdysozoa</taxon>
        <taxon>Arthropoda</taxon>
        <taxon>Hexapoda</taxon>
        <taxon>Insecta</taxon>
        <taxon>Pterygota</taxon>
        <taxon>Neoptera</taxon>
        <taxon>Polyneoptera</taxon>
        <taxon>Phasmatodea</taxon>
        <taxon>Timematodea</taxon>
        <taxon>Timematoidea</taxon>
        <taxon>Timematidae</taxon>
        <taxon>Timema</taxon>
    </lineage>
</organism>
<accession>A0A7R9EA41</accession>
<proteinExistence type="predicted"/>
<protein>
    <submittedName>
        <fullName evidence="1">Uncharacterized protein</fullName>
    </submittedName>
</protein>